<protein>
    <submittedName>
        <fullName evidence="2">DUF4825 domain-containing protein</fullName>
    </submittedName>
</protein>
<dbReference type="InterPro" id="IPR032250">
    <property type="entry name" value="DUF4825"/>
</dbReference>
<organism evidence="2 3">
    <name type="scientific">Listeria booriae</name>
    <dbReference type="NCBI Taxonomy" id="1552123"/>
    <lineage>
        <taxon>Bacteria</taxon>
        <taxon>Bacillati</taxon>
        <taxon>Bacillota</taxon>
        <taxon>Bacilli</taxon>
        <taxon>Bacillales</taxon>
        <taxon>Listeriaceae</taxon>
        <taxon>Listeria</taxon>
    </lineage>
</organism>
<dbReference type="AlphaFoldDB" id="A0A7X0YLG9"/>
<dbReference type="Proteomes" id="UP000529446">
    <property type="component" value="Unassembled WGS sequence"/>
</dbReference>
<dbReference type="EMBL" id="JAARXI010000004">
    <property type="protein sequence ID" value="MBC2116510.1"/>
    <property type="molecule type" value="Genomic_DNA"/>
</dbReference>
<evidence type="ECO:0000313" key="3">
    <source>
        <dbReference type="Proteomes" id="UP000529446"/>
    </source>
</evidence>
<reference evidence="2 3" key="1">
    <citation type="submission" date="2020-03" db="EMBL/GenBank/DDBJ databases">
        <title>Soil Listeria distribution.</title>
        <authorList>
            <person name="Liao J."/>
            <person name="Wiedmann M."/>
        </authorList>
    </citation>
    <scope>NUCLEOTIDE SEQUENCE [LARGE SCALE GENOMIC DNA]</scope>
    <source>
        <strain evidence="2 3">FSL L7-0360</strain>
    </source>
</reference>
<evidence type="ECO:0000313" key="2">
    <source>
        <dbReference type="EMBL" id="MBC2116510.1"/>
    </source>
</evidence>
<evidence type="ECO:0000259" key="1">
    <source>
        <dbReference type="Pfam" id="PF16107"/>
    </source>
</evidence>
<proteinExistence type="predicted"/>
<dbReference type="Pfam" id="PF16107">
    <property type="entry name" value="DUF4825"/>
    <property type="match status" value="1"/>
</dbReference>
<sequence length="68" mass="7515">MLEKNATVLFALIPNVDKVTFQFDESSNNSSLSTTYERFNIEKVVSAKLADIAKSQDDLASFLNIGSK</sequence>
<comment type="caution">
    <text evidence="2">The sequence shown here is derived from an EMBL/GenBank/DDBJ whole genome shotgun (WGS) entry which is preliminary data.</text>
</comment>
<name>A0A7X0YLG9_9LIST</name>
<dbReference type="RefSeq" id="WP_185535466.1">
    <property type="nucleotide sequence ID" value="NZ_JAARXI010000004.1"/>
</dbReference>
<gene>
    <name evidence="2" type="ORF">HCB06_07820</name>
</gene>
<accession>A0A7X0YLG9</accession>
<feature type="domain" description="DUF4825" evidence="1">
    <location>
        <begin position="2"/>
        <end position="28"/>
    </location>
</feature>